<dbReference type="Pfam" id="PF03457">
    <property type="entry name" value="HA"/>
    <property type="match status" value="2"/>
</dbReference>
<evidence type="ECO:0000259" key="2">
    <source>
        <dbReference type="Pfam" id="PF03457"/>
    </source>
</evidence>
<name>K0TNJ1_THAOC</name>
<feature type="domain" description="Helicase-associated" evidence="2">
    <location>
        <begin position="58"/>
        <end position="124"/>
    </location>
</feature>
<feature type="compositionally biased region" description="Basic and acidic residues" evidence="1">
    <location>
        <begin position="235"/>
        <end position="244"/>
    </location>
</feature>
<sequence length="352" mass="39656">MEVASNDRTNDVLWAWCELQRAQYNNSIPVSASPHRLDPDRTLTLEAVEFPWNADLNEVWERHFESLLEYKTEHGDVKVPRGYAKNPRLGDWVFEQRRQLKLKEEGKPSQMDEGKKTKLDRIGFVWKIRERADWNDRYEQLIDFKKEHGHTSKFRQVGEINRLAQEDLTLVLAASAVVPQHYNLNRSLGKWVAKQREQFRFHLEGKHSFLTEERIDLLKSVGFVWQIKGRGAKRALKEAKEAKTSEGGAGGDEPPMSSPERRGQGVAGEESRAGRQAAPSKATKAEDPPVPALPDAAAPIIPQLSVPTLPPLSAAQQHQKQQQQHQQQLFEMAAAQSGYGAFSSAFGGGHSG</sequence>
<evidence type="ECO:0000313" key="3">
    <source>
        <dbReference type="EMBL" id="EJK77171.1"/>
    </source>
</evidence>
<feature type="domain" description="Helicase-associated" evidence="2">
    <location>
        <begin position="131"/>
        <end position="223"/>
    </location>
</feature>
<dbReference type="AlphaFoldDB" id="K0TNJ1"/>
<evidence type="ECO:0000313" key="4">
    <source>
        <dbReference type="Proteomes" id="UP000266841"/>
    </source>
</evidence>
<proteinExistence type="predicted"/>
<evidence type="ECO:0000256" key="1">
    <source>
        <dbReference type="SAM" id="MobiDB-lite"/>
    </source>
</evidence>
<dbReference type="InterPro" id="IPR005114">
    <property type="entry name" value="Helicase_assoc"/>
</dbReference>
<dbReference type="Proteomes" id="UP000266841">
    <property type="component" value="Unassembled WGS sequence"/>
</dbReference>
<accession>K0TNJ1</accession>
<reference evidence="3 4" key="1">
    <citation type="journal article" date="2012" name="Genome Biol.">
        <title>Genome and low-iron response of an oceanic diatom adapted to chronic iron limitation.</title>
        <authorList>
            <person name="Lommer M."/>
            <person name="Specht M."/>
            <person name="Roy A.S."/>
            <person name="Kraemer L."/>
            <person name="Andreson R."/>
            <person name="Gutowska M.A."/>
            <person name="Wolf J."/>
            <person name="Bergner S.V."/>
            <person name="Schilhabel M.B."/>
            <person name="Klostermeier U.C."/>
            <person name="Beiko R.G."/>
            <person name="Rosenstiel P."/>
            <person name="Hippler M."/>
            <person name="Laroche J."/>
        </authorList>
    </citation>
    <scope>NUCLEOTIDE SEQUENCE [LARGE SCALE GENOMIC DNA]</scope>
    <source>
        <strain evidence="3 4">CCMP1005</strain>
    </source>
</reference>
<feature type="compositionally biased region" description="Low complexity" evidence="1">
    <location>
        <begin position="316"/>
        <end position="332"/>
    </location>
</feature>
<protein>
    <recommendedName>
        <fullName evidence="2">Helicase-associated domain-containing protein</fullName>
    </recommendedName>
</protein>
<dbReference type="eggNOG" id="ENOG502SRCF">
    <property type="taxonomic scope" value="Eukaryota"/>
</dbReference>
<feature type="region of interest" description="Disordered" evidence="1">
    <location>
        <begin position="234"/>
        <end position="332"/>
    </location>
</feature>
<dbReference type="PANTHER" id="PTHR33418">
    <property type="entry name" value="HELICASE-ASSOCIATED"/>
    <property type="match status" value="1"/>
</dbReference>
<feature type="non-terminal residue" evidence="3">
    <location>
        <position position="352"/>
    </location>
</feature>
<gene>
    <name evidence="3" type="ORF">THAOC_01016</name>
</gene>
<feature type="compositionally biased region" description="Low complexity" evidence="1">
    <location>
        <begin position="293"/>
        <end position="302"/>
    </location>
</feature>
<dbReference type="PANTHER" id="PTHR33418:SF1">
    <property type="entry name" value="HELICASE-ASSOCIATED DOMAIN-CONTAINING PROTEIN"/>
    <property type="match status" value="1"/>
</dbReference>
<dbReference type="EMBL" id="AGNL01001220">
    <property type="protein sequence ID" value="EJK77171.1"/>
    <property type="molecule type" value="Genomic_DNA"/>
</dbReference>
<organism evidence="3 4">
    <name type="scientific">Thalassiosira oceanica</name>
    <name type="common">Marine diatom</name>
    <dbReference type="NCBI Taxonomy" id="159749"/>
    <lineage>
        <taxon>Eukaryota</taxon>
        <taxon>Sar</taxon>
        <taxon>Stramenopiles</taxon>
        <taxon>Ochrophyta</taxon>
        <taxon>Bacillariophyta</taxon>
        <taxon>Coscinodiscophyceae</taxon>
        <taxon>Thalassiosirophycidae</taxon>
        <taxon>Thalassiosirales</taxon>
        <taxon>Thalassiosiraceae</taxon>
        <taxon>Thalassiosira</taxon>
    </lineage>
</organism>
<dbReference type="Gene3D" id="6.10.140.530">
    <property type="match status" value="2"/>
</dbReference>
<feature type="compositionally biased region" description="Basic and acidic residues" evidence="1">
    <location>
        <begin position="259"/>
        <end position="273"/>
    </location>
</feature>
<dbReference type="OrthoDB" id="38579at2759"/>
<comment type="caution">
    <text evidence="3">The sequence shown here is derived from an EMBL/GenBank/DDBJ whole genome shotgun (WGS) entry which is preliminary data.</text>
</comment>
<keyword evidence="4" id="KW-1185">Reference proteome</keyword>